<dbReference type="InterPro" id="IPR036691">
    <property type="entry name" value="Endo/exonu/phosph_ase_sf"/>
</dbReference>
<keyword evidence="3" id="KW-0255">Endonuclease</keyword>
<name>A0A916RXJ2_9HYPH</name>
<dbReference type="SUPFAM" id="SSF56219">
    <property type="entry name" value="DNase I-like"/>
    <property type="match status" value="1"/>
</dbReference>
<proteinExistence type="predicted"/>
<feature type="transmembrane region" description="Helical" evidence="1">
    <location>
        <begin position="25"/>
        <end position="42"/>
    </location>
</feature>
<comment type="caution">
    <text evidence="3">The sequence shown here is derived from an EMBL/GenBank/DDBJ whole genome shotgun (WGS) entry which is preliminary data.</text>
</comment>
<evidence type="ECO:0000256" key="1">
    <source>
        <dbReference type="SAM" id="Phobius"/>
    </source>
</evidence>
<sequence length="328" mass="35599">MLLTIPLVLGYWGSAHPALDSFAHFRLHLAALIAVLALPSLFERRWISISFALLLLAIAATASTLANPTGVAIANASANIGEAGPARYKLLQMNLRYDNPKPKEVLSLIGRVQPDVITLDEVSDYWREELKFIEPSYPHQIICTGSSHIGAVAILSRRPFLHPSRAECLSRGSLAIATVSFGGAAVDVGAIHLGWPWPNGQHWHVERLEPMLSAKLGSSAILAGDLNAVWWSQTARMIATAADLKSLGNIGPTWLVGGAPDFLRRYVGLPIDNLFVKGRVIPASIKRLPTTGSDHLPVLLEFGIVPAEEQPSMQVRTRQLLLEMKKAG</sequence>
<keyword evidence="1" id="KW-1133">Transmembrane helix</keyword>
<organism evidence="3 4">
    <name type="scientific">Nitratireductor aestuarii</name>
    <dbReference type="NCBI Taxonomy" id="1735103"/>
    <lineage>
        <taxon>Bacteria</taxon>
        <taxon>Pseudomonadati</taxon>
        <taxon>Pseudomonadota</taxon>
        <taxon>Alphaproteobacteria</taxon>
        <taxon>Hyphomicrobiales</taxon>
        <taxon>Phyllobacteriaceae</taxon>
        <taxon>Nitratireductor</taxon>
    </lineage>
</organism>
<reference evidence="3" key="2">
    <citation type="submission" date="2020-09" db="EMBL/GenBank/DDBJ databases">
        <authorList>
            <person name="Sun Q."/>
            <person name="Zhou Y."/>
        </authorList>
    </citation>
    <scope>NUCLEOTIDE SEQUENCE</scope>
    <source>
        <strain evidence="3">CGMCC 1.15320</strain>
    </source>
</reference>
<keyword evidence="1" id="KW-0472">Membrane</keyword>
<reference evidence="3" key="1">
    <citation type="journal article" date="2014" name="Int. J. Syst. Evol. Microbiol.">
        <title>Complete genome sequence of Corynebacterium casei LMG S-19264T (=DSM 44701T), isolated from a smear-ripened cheese.</title>
        <authorList>
            <consortium name="US DOE Joint Genome Institute (JGI-PGF)"/>
            <person name="Walter F."/>
            <person name="Albersmeier A."/>
            <person name="Kalinowski J."/>
            <person name="Ruckert C."/>
        </authorList>
    </citation>
    <scope>NUCLEOTIDE SEQUENCE</scope>
    <source>
        <strain evidence="3">CGMCC 1.15320</strain>
    </source>
</reference>
<gene>
    <name evidence="3" type="ORF">GCM10011385_32140</name>
</gene>
<dbReference type="Proteomes" id="UP000636264">
    <property type="component" value="Unassembled WGS sequence"/>
</dbReference>
<dbReference type="Pfam" id="PF03372">
    <property type="entry name" value="Exo_endo_phos"/>
    <property type="match status" value="1"/>
</dbReference>
<dbReference type="InterPro" id="IPR005135">
    <property type="entry name" value="Endo/exonuclease/phosphatase"/>
</dbReference>
<dbReference type="Gene3D" id="3.60.10.10">
    <property type="entry name" value="Endonuclease/exonuclease/phosphatase"/>
    <property type="match status" value="1"/>
</dbReference>
<keyword evidence="3" id="KW-0540">Nuclease</keyword>
<feature type="transmembrane region" description="Helical" evidence="1">
    <location>
        <begin position="49"/>
        <end position="66"/>
    </location>
</feature>
<evidence type="ECO:0000313" key="4">
    <source>
        <dbReference type="Proteomes" id="UP000636264"/>
    </source>
</evidence>
<accession>A0A916RXJ2</accession>
<dbReference type="GO" id="GO:0004519">
    <property type="term" value="F:endonuclease activity"/>
    <property type="evidence" value="ECO:0007669"/>
    <property type="project" value="UniProtKB-KW"/>
</dbReference>
<keyword evidence="3" id="KW-0378">Hydrolase</keyword>
<keyword evidence="4" id="KW-1185">Reference proteome</keyword>
<evidence type="ECO:0000313" key="3">
    <source>
        <dbReference type="EMBL" id="GGA75695.1"/>
    </source>
</evidence>
<dbReference type="EMBL" id="BMIF01000011">
    <property type="protein sequence ID" value="GGA75695.1"/>
    <property type="molecule type" value="Genomic_DNA"/>
</dbReference>
<protein>
    <submittedName>
        <fullName evidence="3">Endonuclease/exonuclease/phosphatase</fullName>
    </submittedName>
</protein>
<evidence type="ECO:0000259" key="2">
    <source>
        <dbReference type="Pfam" id="PF03372"/>
    </source>
</evidence>
<dbReference type="AlphaFoldDB" id="A0A916RXJ2"/>
<feature type="domain" description="Endonuclease/exonuclease/phosphatase" evidence="2">
    <location>
        <begin position="92"/>
        <end position="295"/>
    </location>
</feature>
<keyword evidence="1" id="KW-0812">Transmembrane</keyword>